<evidence type="ECO:0000313" key="2">
    <source>
        <dbReference type="EMBL" id="EEH06576.1"/>
    </source>
</evidence>
<dbReference type="AlphaFoldDB" id="C0NNR6"/>
<reference evidence="2" key="1">
    <citation type="submission" date="2009-02" db="EMBL/GenBank/DDBJ databases">
        <title>The Genome Sequence of Ajellomyces capsulatus strain G186AR.</title>
        <authorList>
            <consortium name="The Broad Institute Genome Sequencing Platform"/>
            <person name="Champion M."/>
            <person name="Cuomo C."/>
            <person name="Ma L.-J."/>
            <person name="Henn M.R."/>
            <person name="Sil A."/>
            <person name="Goldman B."/>
            <person name="Young S.K."/>
            <person name="Kodira C.D."/>
            <person name="Zeng Q."/>
            <person name="Koehrsen M."/>
            <person name="Alvarado L."/>
            <person name="Berlin A."/>
            <person name="Borenstein D."/>
            <person name="Chen Z."/>
            <person name="Engels R."/>
            <person name="Freedman E."/>
            <person name="Gellesch M."/>
            <person name="Goldberg J."/>
            <person name="Griggs A."/>
            <person name="Gujja S."/>
            <person name="Heiman D."/>
            <person name="Hepburn T."/>
            <person name="Howarth C."/>
            <person name="Jen D."/>
            <person name="Larson L."/>
            <person name="Lewis B."/>
            <person name="Mehta T."/>
            <person name="Park D."/>
            <person name="Pearson M."/>
            <person name="Roberts A."/>
            <person name="Saif S."/>
            <person name="Shea T."/>
            <person name="Shenoy N."/>
            <person name="Sisk P."/>
            <person name="Stolte C."/>
            <person name="Sykes S."/>
            <person name="Walk T."/>
            <person name="White J."/>
            <person name="Yandava C."/>
            <person name="Klein B."/>
            <person name="McEwen J.G."/>
            <person name="Puccia R."/>
            <person name="Goldman G.H."/>
            <person name="Felipe M.S."/>
            <person name="Nino-Vega G."/>
            <person name="San-Blas G."/>
            <person name="Taylor J."/>
            <person name="Mendoza L."/>
            <person name="Galagan J."/>
            <person name="Nusbaum C."/>
            <person name="Birren B."/>
        </authorList>
    </citation>
    <scope>NUCLEOTIDE SEQUENCE</scope>
    <source>
        <strain evidence="2">G186AR</strain>
    </source>
</reference>
<dbReference type="EMBL" id="GG663368">
    <property type="protein sequence ID" value="EEH06576.1"/>
    <property type="molecule type" value="Genomic_DNA"/>
</dbReference>
<protein>
    <submittedName>
        <fullName evidence="2">Uncharacterized protein</fullName>
    </submittedName>
</protein>
<evidence type="ECO:0000313" key="3">
    <source>
        <dbReference type="Proteomes" id="UP000001631"/>
    </source>
</evidence>
<sequence length="100" mass="11284">MPTLPFNKNPSDIFNPRMKAVLRPMTRDQATSAPAGRLMNKEDKVLTCTPPKALKTPGSTREFAGPRPNHRSITSQTSWRGWWSEVTVEYSSCLTSPWHV</sequence>
<evidence type="ECO:0000256" key="1">
    <source>
        <dbReference type="SAM" id="MobiDB-lite"/>
    </source>
</evidence>
<feature type="region of interest" description="Disordered" evidence="1">
    <location>
        <begin position="48"/>
        <end position="75"/>
    </location>
</feature>
<proteinExistence type="predicted"/>
<dbReference type="HOGENOM" id="CLU_2305244_0_0_1"/>
<dbReference type="GeneID" id="69037812"/>
<dbReference type="InParanoid" id="C0NNR6"/>
<gene>
    <name evidence="2" type="ORF">HCBG_04796</name>
</gene>
<dbReference type="Proteomes" id="UP000001631">
    <property type="component" value="Unassembled WGS sequence"/>
</dbReference>
<name>C0NNR6_AJECG</name>
<keyword evidence="3" id="KW-1185">Reference proteome</keyword>
<dbReference type="RefSeq" id="XP_045287057.1">
    <property type="nucleotide sequence ID" value="XM_045431845.1"/>
</dbReference>
<organism evidence="2 3">
    <name type="scientific">Ajellomyces capsulatus (strain G186AR / H82 / ATCC MYA-2454 / RMSCC 2432)</name>
    <name type="common">Darling's disease fungus</name>
    <name type="synonym">Histoplasma capsulatum</name>
    <dbReference type="NCBI Taxonomy" id="447093"/>
    <lineage>
        <taxon>Eukaryota</taxon>
        <taxon>Fungi</taxon>
        <taxon>Dikarya</taxon>
        <taxon>Ascomycota</taxon>
        <taxon>Pezizomycotina</taxon>
        <taxon>Eurotiomycetes</taxon>
        <taxon>Eurotiomycetidae</taxon>
        <taxon>Onygenales</taxon>
        <taxon>Ajellomycetaceae</taxon>
        <taxon>Histoplasma</taxon>
    </lineage>
</organism>
<accession>C0NNR6</accession>